<proteinExistence type="inferred from homology"/>
<name>A0A2V5IMX9_9EURO</name>
<dbReference type="Pfam" id="PF08242">
    <property type="entry name" value="Methyltransf_12"/>
    <property type="match status" value="1"/>
</dbReference>
<keyword evidence="7" id="KW-1185">Reference proteome</keyword>
<dbReference type="EMBL" id="KZ825667">
    <property type="protein sequence ID" value="PYI25227.1"/>
    <property type="molecule type" value="Genomic_DNA"/>
</dbReference>
<evidence type="ECO:0000256" key="4">
    <source>
        <dbReference type="ARBA" id="ARBA00038314"/>
    </source>
</evidence>
<reference evidence="6 7" key="1">
    <citation type="submission" date="2018-02" db="EMBL/GenBank/DDBJ databases">
        <title>The genomes of Aspergillus section Nigri reveals drivers in fungal speciation.</title>
        <authorList>
            <consortium name="DOE Joint Genome Institute"/>
            <person name="Vesth T.C."/>
            <person name="Nybo J."/>
            <person name="Theobald S."/>
            <person name="Brandl J."/>
            <person name="Frisvad J.C."/>
            <person name="Nielsen K.F."/>
            <person name="Lyhne E.K."/>
            <person name="Kogle M.E."/>
            <person name="Kuo A."/>
            <person name="Riley R."/>
            <person name="Clum A."/>
            <person name="Nolan M."/>
            <person name="Lipzen A."/>
            <person name="Salamov A."/>
            <person name="Henrissat B."/>
            <person name="Wiebenga A."/>
            <person name="De vries R.P."/>
            <person name="Grigoriev I.V."/>
            <person name="Mortensen U.H."/>
            <person name="Andersen M.R."/>
            <person name="Baker S.E."/>
        </authorList>
    </citation>
    <scope>NUCLEOTIDE SEQUENCE [LARGE SCALE GENOMIC DNA]</scope>
    <source>
        <strain evidence="6 7">CBS 114.80</strain>
    </source>
</reference>
<dbReference type="AlphaFoldDB" id="A0A2V5IMX9"/>
<evidence type="ECO:0000256" key="3">
    <source>
        <dbReference type="ARBA" id="ARBA00022691"/>
    </source>
</evidence>
<dbReference type="InterPro" id="IPR013217">
    <property type="entry name" value="Methyltransf_12"/>
</dbReference>
<dbReference type="CDD" id="cd02440">
    <property type="entry name" value="AdoMet_MTases"/>
    <property type="match status" value="1"/>
</dbReference>
<protein>
    <recommendedName>
        <fullName evidence="5">Methyltransferase type 12 domain-containing protein</fullName>
    </recommendedName>
</protein>
<accession>A0A2V5IMX9</accession>
<dbReference type="PANTHER" id="PTHR35897">
    <property type="entry name" value="METHYLTRANSFERASE AUSD"/>
    <property type="match status" value="1"/>
</dbReference>
<keyword evidence="3" id="KW-0949">S-adenosyl-L-methionine</keyword>
<evidence type="ECO:0000256" key="2">
    <source>
        <dbReference type="ARBA" id="ARBA00022679"/>
    </source>
</evidence>
<dbReference type="PANTHER" id="PTHR35897:SF1">
    <property type="entry name" value="METHYLTRANSFERASE AUSD"/>
    <property type="match status" value="1"/>
</dbReference>
<dbReference type="Gene3D" id="3.40.50.150">
    <property type="entry name" value="Vaccinia Virus protein VP39"/>
    <property type="match status" value="1"/>
</dbReference>
<keyword evidence="2" id="KW-0808">Transferase</keyword>
<gene>
    <name evidence="6" type="ORF">BP00DRAFT_499648</name>
</gene>
<feature type="domain" description="Methyltransferase type 12" evidence="5">
    <location>
        <begin position="92"/>
        <end position="198"/>
    </location>
</feature>
<evidence type="ECO:0000256" key="1">
    <source>
        <dbReference type="ARBA" id="ARBA00005179"/>
    </source>
</evidence>
<comment type="pathway">
    <text evidence="1">Secondary metabolite biosynthesis.</text>
</comment>
<evidence type="ECO:0000259" key="5">
    <source>
        <dbReference type="Pfam" id="PF08242"/>
    </source>
</evidence>
<dbReference type="InterPro" id="IPR029063">
    <property type="entry name" value="SAM-dependent_MTases_sf"/>
</dbReference>
<comment type="similarity">
    <text evidence="4">Belongs to the class I-like SAM-binding methyltransferase superfamily.</text>
</comment>
<dbReference type="InterPro" id="IPR051654">
    <property type="entry name" value="Meroterpenoid_MTases"/>
</dbReference>
<evidence type="ECO:0000313" key="7">
    <source>
        <dbReference type="Proteomes" id="UP000248817"/>
    </source>
</evidence>
<organism evidence="6 7">
    <name type="scientific">Aspergillus indologenus CBS 114.80</name>
    <dbReference type="NCBI Taxonomy" id="1450541"/>
    <lineage>
        <taxon>Eukaryota</taxon>
        <taxon>Fungi</taxon>
        <taxon>Dikarya</taxon>
        <taxon>Ascomycota</taxon>
        <taxon>Pezizomycotina</taxon>
        <taxon>Eurotiomycetes</taxon>
        <taxon>Eurotiomycetidae</taxon>
        <taxon>Eurotiales</taxon>
        <taxon>Aspergillaceae</taxon>
        <taxon>Aspergillus</taxon>
        <taxon>Aspergillus subgen. Circumdati</taxon>
    </lineage>
</organism>
<dbReference type="GO" id="GO:0016740">
    <property type="term" value="F:transferase activity"/>
    <property type="evidence" value="ECO:0007669"/>
    <property type="project" value="UniProtKB-KW"/>
</dbReference>
<dbReference type="SUPFAM" id="SSF53335">
    <property type="entry name" value="S-adenosyl-L-methionine-dependent methyltransferases"/>
    <property type="match status" value="1"/>
</dbReference>
<evidence type="ECO:0000313" key="6">
    <source>
        <dbReference type="EMBL" id="PYI25227.1"/>
    </source>
</evidence>
<sequence>MTATEDPPAQPAWFETEVTSINPTAQRLLESYSNLKADEVIPHVLAVRDEAFTVCQYPCIGQMRFLSFNLATLPFYPRVMDHLRANPAAGFLDVGCCVGQEIRYLANEGIPGRQLFGCDLEQIFIDLGYRLFRDADRLEATFVTGDLTAGEDEEFARERLAQTVKGKIEVVLTNSVLHLWDYETQVKVAARLVRLCKDQPGVMIAGRQMGTRLAGHYTMHGFMNDQVHYRHNVESIKGFWYDVGQVTGTRWRVEAELYWAEEWEKTRNVSFTDENVRMLWFCAVRE</sequence>
<dbReference type="Proteomes" id="UP000248817">
    <property type="component" value="Unassembled WGS sequence"/>
</dbReference>